<feature type="signal peptide" evidence="2">
    <location>
        <begin position="1"/>
        <end position="21"/>
    </location>
</feature>
<accession>A0ABW1KVE7</accession>
<dbReference type="Proteomes" id="UP001596116">
    <property type="component" value="Unassembled WGS sequence"/>
</dbReference>
<keyword evidence="4" id="KW-0808">Transferase</keyword>
<dbReference type="PANTHER" id="PTHR43092:SF6">
    <property type="entry name" value="BLR1280 PROTEIN"/>
    <property type="match status" value="1"/>
</dbReference>
<keyword evidence="1" id="KW-0663">Pyridoxal phosphate</keyword>
<sequence length="423" mass="46120">MKHTRRTILQGGAALAAPSLAMTTATALPRQSNSAADDEAYWREVAKAYDVKQDIINLENGYWGVMARPVAERYVEQVKRVNHDNSYYARRTYGDDYRAVIAQLASALGADEEEIALTRGATEALKGLIAGYNKLEPGQAVMYADLDYPEMIAMMDWRANQSGCDVVRVTIPEPSTHEELIAFYQKALTDNPSVKLLLLTHISNRTGLAIPVKEIVAMARGRGVDCIVDAAHSWGQMDFSAEDIGADFVGYNLHKWIGAPVGVGMIYIRKGRLGDISPDPGAPDYDLDRVAGRIHTGTTDFAAVLTLPEALKFHLDVGPAAKAARFSYLRDLWAEPSRGVSGVEVLTPDDPRLHAGITSFRLTGKTTPEDNIAVSKRLLDEFNIFTVHRVGVAAGACVRVTPALYNSPDDVMALTKALKTMTA</sequence>
<dbReference type="Pfam" id="PF00266">
    <property type="entry name" value="Aminotran_5"/>
    <property type="match status" value="1"/>
</dbReference>
<reference evidence="4 5" key="1">
    <citation type="submission" date="2024-09" db="EMBL/GenBank/DDBJ databases">
        <authorList>
            <person name="Zhang Z.-H."/>
        </authorList>
    </citation>
    <scope>NUCLEOTIDE SEQUENCE [LARGE SCALE GENOMIC DNA]</scope>
    <source>
        <strain evidence="4 5">HHTR114</strain>
    </source>
</reference>
<dbReference type="InterPro" id="IPR006311">
    <property type="entry name" value="TAT_signal"/>
</dbReference>
<evidence type="ECO:0000256" key="1">
    <source>
        <dbReference type="ARBA" id="ARBA00022898"/>
    </source>
</evidence>
<keyword evidence="5" id="KW-1185">Reference proteome</keyword>
<dbReference type="InterPro" id="IPR000192">
    <property type="entry name" value="Aminotrans_V_dom"/>
</dbReference>
<protein>
    <submittedName>
        <fullName evidence="4">Aminotransferase class V-fold PLP-dependent enzyme</fullName>
    </submittedName>
</protein>
<dbReference type="GO" id="GO:0008483">
    <property type="term" value="F:transaminase activity"/>
    <property type="evidence" value="ECO:0007669"/>
    <property type="project" value="UniProtKB-KW"/>
</dbReference>
<keyword evidence="2" id="KW-0732">Signal</keyword>
<dbReference type="InterPro" id="IPR015422">
    <property type="entry name" value="PyrdxlP-dep_Trfase_small"/>
</dbReference>
<dbReference type="Gene3D" id="3.40.640.10">
    <property type="entry name" value="Type I PLP-dependent aspartate aminotransferase-like (Major domain)"/>
    <property type="match status" value="1"/>
</dbReference>
<proteinExistence type="predicted"/>
<comment type="caution">
    <text evidence="4">The sequence shown here is derived from an EMBL/GenBank/DDBJ whole genome shotgun (WGS) entry which is preliminary data.</text>
</comment>
<dbReference type="PANTHER" id="PTHR43092">
    <property type="entry name" value="L-CYSTEINE DESULFHYDRASE"/>
    <property type="match status" value="1"/>
</dbReference>
<feature type="domain" description="Aminotransferase class V" evidence="3">
    <location>
        <begin position="78"/>
        <end position="412"/>
    </location>
</feature>
<dbReference type="RefSeq" id="WP_379882707.1">
    <property type="nucleotide sequence ID" value="NZ_JBHPON010000002.1"/>
</dbReference>
<organism evidence="4 5">
    <name type="scientific">Hyphococcus aureus</name>
    <dbReference type="NCBI Taxonomy" id="2666033"/>
    <lineage>
        <taxon>Bacteria</taxon>
        <taxon>Pseudomonadati</taxon>
        <taxon>Pseudomonadota</taxon>
        <taxon>Alphaproteobacteria</taxon>
        <taxon>Parvularculales</taxon>
        <taxon>Parvularculaceae</taxon>
        <taxon>Hyphococcus</taxon>
    </lineage>
</organism>
<name>A0ABW1KVE7_9PROT</name>
<keyword evidence="4" id="KW-0032">Aminotransferase</keyword>
<dbReference type="PROSITE" id="PS51318">
    <property type="entry name" value="TAT"/>
    <property type="match status" value="1"/>
</dbReference>
<evidence type="ECO:0000256" key="2">
    <source>
        <dbReference type="SAM" id="SignalP"/>
    </source>
</evidence>
<feature type="chain" id="PRO_5045063443" evidence="2">
    <location>
        <begin position="22"/>
        <end position="423"/>
    </location>
</feature>
<dbReference type="EMBL" id="JBHPON010000002">
    <property type="protein sequence ID" value="MFC6036065.1"/>
    <property type="molecule type" value="Genomic_DNA"/>
</dbReference>
<dbReference type="Gene3D" id="3.90.1150.10">
    <property type="entry name" value="Aspartate Aminotransferase, domain 1"/>
    <property type="match status" value="1"/>
</dbReference>
<gene>
    <name evidence="4" type="ORF">ACFMB1_10950</name>
</gene>
<evidence type="ECO:0000313" key="4">
    <source>
        <dbReference type="EMBL" id="MFC6036065.1"/>
    </source>
</evidence>
<dbReference type="InterPro" id="IPR015421">
    <property type="entry name" value="PyrdxlP-dep_Trfase_major"/>
</dbReference>
<evidence type="ECO:0000313" key="5">
    <source>
        <dbReference type="Proteomes" id="UP001596116"/>
    </source>
</evidence>
<dbReference type="SUPFAM" id="SSF53383">
    <property type="entry name" value="PLP-dependent transferases"/>
    <property type="match status" value="1"/>
</dbReference>
<dbReference type="InterPro" id="IPR015424">
    <property type="entry name" value="PyrdxlP-dep_Trfase"/>
</dbReference>
<evidence type="ECO:0000259" key="3">
    <source>
        <dbReference type="Pfam" id="PF00266"/>
    </source>
</evidence>